<dbReference type="AlphaFoldDB" id="A0A4D6LXQ4"/>
<dbReference type="Proteomes" id="UP000501690">
    <property type="component" value="Linkage Group LG5"/>
</dbReference>
<gene>
    <name evidence="1" type="ORF">DEO72_LG5g835</name>
</gene>
<proteinExistence type="predicted"/>
<protein>
    <submittedName>
        <fullName evidence="1">Uncharacterized protein</fullName>
    </submittedName>
</protein>
<evidence type="ECO:0000313" key="1">
    <source>
        <dbReference type="EMBL" id="QCD92766.1"/>
    </source>
</evidence>
<organism evidence="1 2">
    <name type="scientific">Vigna unguiculata</name>
    <name type="common">Cowpea</name>
    <dbReference type="NCBI Taxonomy" id="3917"/>
    <lineage>
        <taxon>Eukaryota</taxon>
        <taxon>Viridiplantae</taxon>
        <taxon>Streptophyta</taxon>
        <taxon>Embryophyta</taxon>
        <taxon>Tracheophyta</taxon>
        <taxon>Spermatophyta</taxon>
        <taxon>Magnoliopsida</taxon>
        <taxon>eudicotyledons</taxon>
        <taxon>Gunneridae</taxon>
        <taxon>Pentapetalae</taxon>
        <taxon>rosids</taxon>
        <taxon>fabids</taxon>
        <taxon>Fabales</taxon>
        <taxon>Fabaceae</taxon>
        <taxon>Papilionoideae</taxon>
        <taxon>50 kb inversion clade</taxon>
        <taxon>NPAAA clade</taxon>
        <taxon>indigoferoid/millettioid clade</taxon>
        <taxon>Phaseoleae</taxon>
        <taxon>Vigna</taxon>
    </lineage>
</organism>
<dbReference type="EMBL" id="CP039349">
    <property type="protein sequence ID" value="QCD92766.1"/>
    <property type="molecule type" value="Genomic_DNA"/>
</dbReference>
<keyword evidence="2" id="KW-1185">Reference proteome</keyword>
<evidence type="ECO:0000313" key="2">
    <source>
        <dbReference type="Proteomes" id="UP000501690"/>
    </source>
</evidence>
<reference evidence="1 2" key="1">
    <citation type="submission" date="2019-04" db="EMBL/GenBank/DDBJ databases">
        <title>An improved genome assembly and genetic linkage map for asparagus bean, Vigna unguiculata ssp. sesquipedialis.</title>
        <authorList>
            <person name="Xia Q."/>
            <person name="Zhang R."/>
            <person name="Dong Y."/>
        </authorList>
    </citation>
    <scope>NUCLEOTIDE SEQUENCE [LARGE SCALE GENOMIC DNA]</scope>
    <source>
        <tissue evidence="1">Leaf</tissue>
    </source>
</reference>
<accession>A0A4D6LXQ4</accession>
<name>A0A4D6LXQ4_VIGUN</name>
<sequence>MEKKRTRVREQPPTVTLAPAMADDGRGSWCSHEGDLSRTGEERVVRTSPSFHCQRRLLSLASLVALWRGSAMRWHVVDLMEKKRTRVREQPPTVTLAPAMADDGRGSWCSHEGDLSRTGEERVVRTSPSFHCQRRLLSLASLVALWRGSAMRWHVVVV</sequence>